<name>A0A317SEJ3_9PEZI</name>
<dbReference type="PANTHER" id="PTHR38116:SF1">
    <property type="entry name" value="BZIP DOMAIN-CONTAINING PROTEIN"/>
    <property type="match status" value="1"/>
</dbReference>
<comment type="caution">
    <text evidence="1">The sequence shown here is derived from an EMBL/GenBank/DDBJ whole genome shotgun (WGS) entry which is preliminary data.</text>
</comment>
<dbReference type="Pfam" id="PF11905">
    <property type="entry name" value="DUF3425"/>
    <property type="match status" value="1"/>
</dbReference>
<dbReference type="PANTHER" id="PTHR38116">
    <property type="entry name" value="CHROMOSOME 7, WHOLE GENOME SHOTGUN SEQUENCE"/>
    <property type="match status" value="1"/>
</dbReference>
<dbReference type="Proteomes" id="UP000246991">
    <property type="component" value="Unassembled WGS sequence"/>
</dbReference>
<evidence type="ECO:0000313" key="1">
    <source>
        <dbReference type="EMBL" id="PWW72775.1"/>
    </source>
</evidence>
<gene>
    <name evidence="1" type="ORF">C7212DRAFT_223494</name>
</gene>
<keyword evidence="2" id="KW-1185">Reference proteome</keyword>
<evidence type="ECO:0000313" key="2">
    <source>
        <dbReference type="Proteomes" id="UP000246991"/>
    </source>
</evidence>
<proteinExistence type="predicted"/>
<dbReference type="InterPro" id="IPR021833">
    <property type="entry name" value="DUF3425"/>
</dbReference>
<dbReference type="OrthoDB" id="2245989at2759"/>
<reference evidence="1 2" key="1">
    <citation type="submission" date="2018-03" db="EMBL/GenBank/DDBJ databases">
        <title>Genomes of Pezizomycetes fungi and the evolution of truffles.</title>
        <authorList>
            <person name="Murat C."/>
            <person name="Payen T."/>
            <person name="Noel B."/>
            <person name="Kuo A."/>
            <person name="Martin F.M."/>
        </authorList>
    </citation>
    <scope>NUCLEOTIDE SEQUENCE [LARGE SCALE GENOMIC DNA]</scope>
    <source>
        <strain evidence="1">091103-1</strain>
    </source>
</reference>
<dbReference type="EMBL" id="PYWC01000094">
    <property type="protein sequence ID" value="PWW72775.1"/>
    <property type="molecule type" value="Genomic_DNA"/>
</dbReference>
<organism evidence="1 2">
    <name type="scientific">Tuber magnatum</name>
    <name type="common">white Piedmont truffle</name>
    <dbReference type="NCBI Taxonomy" id="42249"/>
    <lineage>
        <taxon>Eukaryota</taxon>
        <taxon>Fungi</taxon>
        <taxon>Dikarya</taxon>
        <taxon>Ascomycota</taxon>
        <taxon>Pezizomycotina</taxon>
        <taxon>Pezizomycetes</taxon>
        <taxon>Pezizales</taxon>
        <taxon>Tuberaceae</taxon>
        <taxon>Tuber</taxon>
    </lineage>
</organism>
<protein>
    <submittedName>
        <fullName evidence="1">Uncharacterized protein</fullName>
    </submittedName>
</protein>
<dbReference type="AlphaFoldDB" id="A0A317SEJ3"/>
<dbReference type="STRING" id="42249.A0A317SEJ3"/>
<accession>A0A317SEJ3</accession>
<sequence>MEEAADRVSPVTKEPTIAPDNHMIDPLYNNVYRAFESNIRTLGLTIQQMAQLDIISSFNSIALEDGTMHLPPTLRPTLLQVSIIHHPWIDVFPSARMRENLLRAGHSYDPDQLCLSIMGSGKGLGDNGVLVWGEPWDPYNWEVTESLAYGWAWMLEGCADIIYSTNTWRLKRGLLPLDLKIFHLDK</sequence>